<evidence type="ECO:0000256" key="7">
    <source>
        <dbReference type="ARBA" id="ARBA00023002"/>
    </source>
</evidence>
<evidence type="ECO:0000313" key="13">
    <source>
        <dbReference type="Proteomes" id="UP001241603"/>
    </source>
</evidence>
<gene>
    <name evidence="12" type="ORF">QO014_003264</name>
</gene>
<dbReference type="SUPFAM" id="SSF53706">
    <property type="entry name" value="Formate dehydrogenase/DMSO reductase, domains 1-3"/>
    <property type="match status" value="1"/>
</dbReference>
<dbReference type="Gene3D" id="2.40.40.20">
    <property type="match status" value="1"/>
</dbReference>
<dbReference type="CDD" id="cd02754">
    <property type="entry name" value="MopB_Nitrate-R-NapA-like"/>
    <property type="match status" value="1"/>
</dbReference>
<dbReference type="PANTHER" id="PTHR43105:SF9">
    <property type="entry name" value="NADPH-FE(3+) OXIDOREDUCTASE SUBUNIT ALPHA"/>
    <property type="match status" value="1"/>
</dbReference>
<dbReference type="Pfam" id="PF00384">
    <property type="entry name" value="Molybdopterin"/>
    <property type="match status" value="1"/>
</dbReference>
<dbReference type="InterPro" id="IPR009010">
    <property type="entry name" value="Asp_de-COase-like_dom_sf"/>
</dbReference>
<keyword evidence="5" id="KW-0500">Molybdenum</keyword>
<keyword evidence="7" id="KW-0560">Oxidoreductase</keyword>
<dbReference type="CDD" id="cd02791">
    <property type="entry name" value="MopB_CT_Nitrate-R-NapA-like"/>
    <property type="match status" value="1"/>
</dbReference>
<keyword evidence="6" id="KW-0479">Metal-binding</keyword>
<evidence type="ECO:0000256" key="10">
    <source>
        <dbReference type="ARBA" id="ARBA00023063"/>
    </source>
</evidence>
<evidence type="ECO:0000256" key="8">
    <source>
        <dbReference type="ARBA" id="ARBA00023004"/>
    </source>
</evidence>
<dbReference type="PROSITE" id="PS00551">
    <property type="entry name" value="MOLYBDOPTERIN_PROK_1"/>
    <property type="match status" value="1"/>
</dbReference>
<evidence type="ECO:0000256" key="9">
    <source>
        <dbReference type="ARBA" id="ARBA00023014"/>
    </source>
</evidence>
<dbReference type="RefSeq" id="WP_266349747.1">
    <property type="nucleotide sequence ID" value="NZ_JAPKNG010000004.1"/>
</dbReference>
<dbReference type="SMART" id="SM00926">
    <property type="entry name" value="Molybdop_Fe4S4"/>
    <property type="match status" value="1"/>
</dbReference>
<dbReference type="InterPro" id="IPR041854">
    <property type="entry name" value="BFD-like_2Fe2S-bd_dom_sf"/>
</dbReference>
<reference evidence="12 13" key="1">
    <citation type="submission" date="2023-07" db="EMBL/GenBank/DDBJ databases">
        <title>Genomic Encyclopedia of Type Strains, Phase IV (KMG-IV): sequencing the most valuable type-strain genomes for metagenomic binning, comparative biology and taxonomic classification.</title>
        <authorList>
            <person name="Goeker M."/>
        </authorList>
    </citation>
    <scope>NUCLEOTIDE SEQUENCE [LARGE SCALE GENOMIC DNA]</scope>
    <source>
        <strain evidence="12 13">B6-8</strain>
    </source>
</reference>
<dbReference type="Gene3D" id="3.40.50.740">
    <property type="match status" value="1"/>
</dbReference>
<dbReference type="InterPro" id="IPR006656">
    <property type="entry name" value="Mopterin_OxRdtase"/>
</dbReference>
<comment type="cofactor">
    <cofactor evidence="1">
        <name>Mo-bis(molybdopterin guanine dinucleotide)</name>
        <dbReference type="ChEBI" id="CHEBI:60539"/>
    </cofactor>
</comment>
<organism evidence="12 13">
    <name type="scientific">Kaistia dalseonensis</name>
    <dbReference type="NCBI Taxonomy" id="410840"/>
    <lineage>
        <taxon>Bacteria</taxon>
        <taxon>Pseudomonadati</taxon>
        <taxon>Pseudomonadota</taxon>
        <taxon>Alphaproteobacteria</taxon>
        <taxon>Hyphomicrobiales</taxon>
        <taxon>Kaistiaceae</taxon>
        <taxon>Kaistia</taxon>
    </lineage>
</organism>
<dbReference type="InterPro" id="IPR041957">
    <property type="entry name" value="CT_Nitrate-R-NapA-like"/>
</dbReference>
<proteinExistence type="inferred from homology"/>
<dbReference type="Gene3D" id="3.40.228.10">
    <property type="entry name" value="Dimethylsulfoxide Reductase, domain 2"/>
    <property type="match status" value="1"/>
</dbReference>
<evidence type="ECO:0000256" key="2">
    <source>
        <dbReference type="ARBA" id="ARBA00001966"/>
    </source>
</evidence>
<accession>A0ABU0HBH9</accession>
<dbReference type="Proteomes" id="UP001241603">
    <property type="component" value="Unassembled WGS sequence"/>
</dbReference>
<dbReference type="PROSITE" id="PS00490">
    <property type="entry name" value="MOLYBDOPTERIN_PROK_2"/>
    <property type="match status" value="1"/>
</dbReference>
<feature type="domain" description="4Fe-4S Mo/W bis-MGD-type" evidence="11">
    <location>
        <begin position="5"/>
        <end position="61"/>
    </location>
</feature>
<sequence length="891" mass="94723">MDSNSGVVQTTCPYCGVGCGVLAETAPDGTLALRGDPDHPANHGKLCSKGSALGETLGLHHRLLEPMIGGRPARWDAALDRVASEFSSVIARHGPDAVGFYVSGQLLTEDYYVANKLMKGFIGSANIDTNSRLCMASSVAGHKRAFGEDVVPGLYEDFELADLVVLVGSNTAWCHPVLYQRLMSARRERGTRVVVIDPRTTATAAECDLHLPIRPGADVLLFNGLLAHLAASGSLDRDYIARHTEGFEEAIALAAADAGSLVHLAAGCDLDPAALRLFFELFAANARTVTVYSQGVNQSAHGTDKVNAILNCHLATGRIGKPGAGPFSVTGQPNAMGGREVGGLANQLAAHIGFEHPAGIDSVSRFWNAPNIARQPGLKAVELFEAVGAGRIKALWIMGTNPAVSMPDAGKVRAALRSCDFVVVSDVVATDTTRFADVLLPAAAWGEKDGTVTNSERRISRQRRFLPPPGAARPDWAIICDVACRMGFGDAFAFRSPAEIFREHAALSAFENEGRRRFDLGGLAGLTEDAYDALAPRSWPIHHADGAGAGRLFGDGGFPTPDGRARFIPVRHEGPALHVDDSYPIALNTGRMRDQWHTMTRTGHVPRLAAHAPEPVVDLHPADAARLDLAEGDLARLSSRYGFTRARVRITGDQRLGDAFLPMHWSGHFAASAAAGTLSAPITDPLSGQPELKHVPVRITREALGWIGVLITRRDLRPTGFVYWSRAATAGGWIYELGGTEPSDQGTLLARKLLDPFPRARLLEYTDRRGPSFRAAVIDDEGAMEEALLVAAPGRLPGRDWLVALLASRAPLSPTDRRALLSGLAPVAVPSTGRIVCACFHIGQHQIAAAAAAGCNSVEAIGAALRAGTNCGSCRSEIRAIIATNRVEAAE</sequence>
<dbReference type="PANTHER" id="PTHR43105">
    <property type="entry name" value="RESPIRATORY NITRATE REDUCTASE"/>
    <property type="match status" value="1"/>
</dbReference>
<dbReference type="Gene3D" id="2.20.25.90">
    <property type="entry name" value="ADC-like domains"/>
    <property type="match status" value="1"/>
</dbReference>
<evidence type="ECO:0000256" key="6">
    <source>
        <dbReference type="ARBA" id="ARBA00022723"/>
    </source>
</evidence>
<dbReference type="InterPro" id="IPR027467">
    <property type="entry name" value="MopterinOxRdtase_cofactor_BS"/>
</dbReference>
<dbReference type="PROSITE" id="PS51669">
    <property type="entry name" value="4FE4S_MOW_BIS_MGD"/>
    <property type="match status" value="1"/>
</dbReference>
<comment type="caution">
    <text evidence="12">The sequence shown here is derived from an EMBL/GenBank/DDBJ whole genome shotgun (WGS) entry which is preliminary data.</text>
</comment>
<evidence type="ECO:0000256" key="1">
    <source>
        <dbReference type="ARBA" id="ARBA00001942"/>
    </source>
</evidence>
<dbReference type="InterPro" id="IPR050123">
    <property type="entry name" value="Prok_molybdopt-oxidoreductase"/>
</dbReference>
<dbReference type="Pfam" id="PF04879">
    <property type="entry name" value="Molybdop_Fe4S4"/>
    <property type="match status" value="1"/>
</dbReference>
<keyword evidence="8" id="KW-0408">Iron</keyword>
<evidence type="ECO:0000259" key="11">
    <source>
        <dbReference type="PROSITE" id="PS51669"/>
    </source>
</evidence>
<keyword evidence="10" id="KW-0534">Nitrate assimilation</keyword>
<name>A0ABU0HBH9_9HYPH</name>
<dbReference type="Pfam" id="PF04324">
    <property type="entry name" value="Fer2_BFD"/>
    <property type="match status" value="1"/>
</dbReference>
<evidence type="ECO:0000256" key="5">
    <source>
        <dbReference type="ARBA" id="ARBA00022505"/>
    </source>
</evidence>
<comment type="cofactor">
    <cofactor evidence="2">
        <name>[4Fe-4S] cluster</name>
        <dbReference type="ChEBI" id="CHEBI:49883"/>
    </cofactor>
</comment>
<comment type="similarity">
    <text evidence="3">Belongs to the prokaryotic molybdopterin-containing oxidoreductase family. NasA/NapA/NarB subfamily.</text>
</comment>
<dbReference type="Pfam" id="PF01568">
    <property type="entry name" value="Molydop_binding"/>
    <property type="match status" value="1"/>
</dbReference>
<keyword evidence="13" id="KW-1185">Reference proteome</keyword>
<evidence type="ECO:0000313" key="12">
    <source>
        <dbReference type="EMBL" id="MDQ0438869.1"/>
    </source>
</evidence>
<keyword evidence="4" id="KW-0004">4Fe-4S</keyword>
<dbReference type="Gene3D" id="1.10.10.1100">
    <property type="entry name" value="BFD-like [2Fe-2S]-binding domain"/>
    <property type="match status" value="1"/>
</dbReference>
<keyword evidence="9" id="KW-0411">Iron-sulfur</keyword>
<protein>
    <submittedName>
        <fullName evidence="12">Assimilatory nitrate reductase catalytic subunit</fullName>
    </submittedName>
</protein>
<dbReference type="EMBL" id="JAUSVO010000004">
    <property type="protein sequence ID" value="MDQ0438869.1"/>
    <property type="molecule type" value="Genomic_DNA"/>
</dbReference>
<dbReference type="InterPro" id="IPR006657">
    <property type="entry name" value="MoPterin_dinucl-bd_dom"/>
</dbReference>
<evidence type="ECO:0000256" key="4">
    <source>
        <dbReference type="ARBA" id="ARBA00022485"/>
    </source>
</evidence>
<dbReference type="SUPFAM" id="SSF50692">
    <property type="entry name" value="ADC-like"/>
    <property type="match status" value="1"/>
</dbReference>
<dbReference type="InterPro" id="IPR007419">
    <property type="entry name" value="BFD-like_2Fe2S-bd_dom"/>
</dbReference>
<dbReference type="InterPro" id="IPR006655">
    <property type="entry name" value="Mopterin_OxRdtase_prok_CS"/>
</dbReference>
<dbReference type="InterPro" id="IPR006963">
    <property type="entry name" value="Mopterin_OxRdtase_4Fe-4S_dom"/>
</dbReference>
<evidence type="ECO:0000256" key="3">
    <source>
        <dbReference type="ARBA" id="ARBA00008747"/>
    </source>
</evidence>